<organism evidence="1 2">
    <name type="scientific">Panagrellus redivivus</name>
    <name type="common">Microworm</name>
    <dbReference type="NCBI Taxonomy" id="6233"/>
    <lineage>
        <taxon>Eukaryota</taxon>
        <taxon>Metazoa</taxon>
        <taxon>Ecdysozoa</taxon>
        <taxon>Nematoda</taxon>
        <taxon>Chromadorea</taxon>
        <taxon>Rhabditida</taxon>
        <taxon>Tylenchina</taxon>
        <taxon>Panagrolaimomorpha</taxon>
        <taxon>Panagrolaimoidea</taxon>
        <taxon>Panagrolaimidae</taxon>
        <taxon>Panagrellus</taxon>
    </lineage>
</organism>
<proteinExistence type="predicted"/>
<protein>
    <submittedName>
        <fullName evidence="2">Retrotrans_gag domain-containing protein</fullName>
    </submittedName>
</protein>
<dbReference type="AlphaFoldDB" id="A0A7E4WCS7"/>
<dbReference type="Proteomes" id="UP000492821">
    <property type="component" value="Unassembled WGS sequence"/>
</dbReference>
<keyword evidence="1" id="KW-1185">Reference proteome</keyword>
<evidence type="ECO:0000313" key="2">
    <source>
        <dbReference type="WBParaSite" id="Pan_g9638.t1"/>
    </source>
</evidence>
<name>A0A7E4WCS7_PANRE</name>
<sequence>MVDSDDSMDDDKTVISKDKSKSFLHANVFNPDPSQATPASDWFEKFNLIWSLEKTSDENKKLGIFKALPQNLFIQVRNRVEGDTGVGIADATADQLKTAMISLFDKRESTFAKRYAALQLEWKGDSSEPTSVFFARLRRQITNFDLSTFKEDQLGTLLLLIAMRAPHLDRVRTLVLTKLREKPTMKLSDCEDLILDHLATAMEQKLPETPSVNQVSHDAKKGRNKGQINGCAEGDNTNWSACIHCGRNHESQTCRFKNAECHTT</sequence>
<evidence type="ECO:0000313" key="1">
    <source>
        <dbReference type="Proteomes" id="UP000492821"/>
    </source>
</evidence>
<reference evidence="1" key="1">
    <citation type="journal article" date="2013" name="Genetics">
        <title>The draft genome and transcriptome of Panagrellus redivivus are shaped by the harsh demands of a free-living lifestyle.</title>
        <authorList>
            <person name="Srinivasan J."/>
            <person name="Dillman A.R."/>
            <person name="Macchietto M.G."/>
            <person name="Heikkinen L."/>
            <person name="Lakso M."/>
            <person name="Fracchia K.M."/>
            <person name="Antoshechkin I."/>
            <person name="Mortazavi A."/>
            <person name="Wong G."/>
            <person name="Sternberg P.W."/>
        </authorList>
    </citation>
    <scope>NUCLEOTIDE SEQUENCE [LARGE SCALE GENOMIC DNA]</scope>
    <source>
        <strain evidence="1">MT8872</strain>
    </source>
</reference>
<accession>A0A7E4WCS7</accession>
<reference evidence="2" key="2">
    <citation type="submission" date="2020-10" db="UniProtKB">
        <authorList>
            <consortium name="WormBaseParasite"/>
        </authorList>
    </citation>
    <scope>IDENTIFICATION</scope>
</reference>
<dbReference type="WBParaSite" id="Pan_g9638.t1">
    <property type="protein sequence ID" value="Pan_g9638.t1"/>
    <property type="gene ID" value="Pan_g9638"/>
</dbReference>